<feature type="chain" id="PRO_5003577380" evidence="1">
    <location>
        <begin position="22"/>
        <end position="258"/>
    </location>
</feature>
<reference evidence="2" key="4">
    <citation type="submission" date="2025-09" db="UniProtKB">
        <authorList>
            <consortium name="Ensembl"/>
        </authorList>
    </citation>
    <scope>IDENTIFICATION</scope>
</reference>
<evidence type="ECO:0000256" key="1">
    <source>
        <dbReference type="SAM" id="SignalP"/>
    </source>
</evidence>
<dbReference type="Proteomes" id="UP000008144">
    <property type="component" value="Chromosome 4"/>
</dbReference>
<name>H2XQQ4_CIOIN</name>
<reference evidence="2" key="3">
    <citation type="submission" date="2025-08" db="UniProtKB">
        <authorList>
            <consortium name="Ensembl"/>
        </authorList>
    </citation>
    <scope>IDENTIFICATION</scope>
</reference>
<evidence type="ECO:0000313" key="3">
    <source>
        <dbReference type="Proteomes" id="UP000008144"/>
    </source>
</evidence>
<sequence length="258" mass="29110">MVSRSYPFILLLSLALMVLLGQKYLSDTDKIYGKNNDYGAKVNGNTALAGELESGDTAVVEEEVLNVQKEGFCSKPESAHNYTVCENLPLLPVVCGEQAEKREYDENGGKYRVPNIVHLVRVGDMNFDAVMFLNLRSVARIQQPEIIYIYYTTEKPTGIYIERAEREIPCLLWVKVEDPDSVDGIQLSVPQSRSDVIRFTKILERGGIYVANDVILLKSLDPLRRYSFAAGREREDSISDGIMLVEPNSIFAHTFYQE</sequence>
<dbReference type="InterPro" id="IPR007577">
    <property type="entry name" value="GlycoTrfase_DXD_sugar-bd_CS"/>
</dbReference>
<dbReference type="Pfam" id="PF04488">
    <property type="entry name" value="Gly_transf_sug"/>
    <property type="match status" value="1"/>
</dbReference>
<dbReference type="SUPFAM" id="SSF53448">
    <property type="entry name" value="Nucleotide-diphospho-sugar transferases"/>
    <property type="match status" value="1"/>
</dbReference>
<dbReference type="PANTHER" id="PTHR46830:SF1">
    <property type="entry name" value="ALPHA-1,4-N-ACETYLGLUCOSAMINYLTRANSFERASE"/>
    <property type="match status" value="1"/>
</dbReference>
<dbReference type="AlphaFoldDB" id="H2XQQ4"/>
<keyword evidence="1" id="KW-0732">Signal</keyword>
<dbReference type="Gene3D" id="3.90.550.20">
    <property type="match status" value="1"/>
</dbReference>
<accession>H2XQQ4</accession>
<dbReference type="InterPro" id="IPR029044">
    <property type="entry name" value="Nucleotide-diphossugar_trans"/>
</dbReference>
<dbReference type="HOGENOM" id="CLU_1079787_0_0_1"/>
<protein>
    <submittedName>
        <fullName evidence="2">Uncharacterized protein</fullName>
    </submittedName>
</protein>
<feature type="signal peptide" evidence="1">
    <location>
        <begin position="1"/>
        <end position="21"/>
    </location>
</feature>
<dbReference type="EMBL" id="EAAA01001912">
    <property type="status" value="NOT_ANNOTATED_CDS"/>
    <property type="molecule type" value="Genomic_DNA"/>
</dbReference>
<evidence type="ECO:0000313" key="2">
    <source>
        <dbReference type="Ensembl" id="ENSCINP00000031988.1"/>
    </source>
</evidence>
<reference evidence="2" key="2">
    <citation type="journal article" date="2008" name="Genome Biol.">
        <title>Improved genome assembly and evidence-based global gene model set for the chordate Ciona intestinalis: new insight into intron and operon populations.</title>
        <authorList>
            <person name="Satou Y."/>
            <person name="Mineta K."/>
            <person name="Ogasawara M."/>
            <person name="Sasakura Y."/>
            <person name="Shoguchi E."/>
            <person name="Ueno K."/>
            <person name="Yamada L."/>
            <person name="Matsumoto J."/>
            <person name="Wasserscheid J."/>
            <person name="Dewar K."/>
            <person name="Wiley G.B."/>
            <person name="Macmil S.L."/>
            <person name="Roe B.A."/>
            <person name="Zeller R.W."/>
            <person name="Hastings K.E."/>
            <person name="Lemaire P."/>
            <person name="Lindquist E."/>
            <person name="Endo T."/>
            <person name="Hotta K."/>
            <person name="Inaba K."/>
        </authorList>
    </citation>
    <scope>NUCLEOTIDE SEQUENCE [LARGE SCALE GENOMIC DNA]</scope>
    <source>
        <strain evidence="2">wild type</strain>
    </source>
</reference>
<organism evidence="2 3">
    <name type="scientific">Ciona intestinalis</name>
    <name type="common">Transparent sea squirt</name>
    <name type="synonym">Ascidia intestinalis</name>
    <dbReference type="NCBI Taxonomy" id="7719"/>
    <lineage>
        <taxon>Eukaryota</taxon>
        <taxon>Metazoa</taxon>
        <taxon>Chordata</taxon>
        <taxon>Tunicata</taxon>
        <taxon>Ascidiacea</taxon>
        <taxon>Phlebobranchia</taxon>
        <taxon>Cionidae</taxon>
        <taxon>Ciona</taxon>
    </lineage>
</organism>
<dbReference type="Ensembl" id="ENSCINT00000036188.1">
    <property type="protein sequence ID" value="ENSCINP00000031988.1"/>
    <property type="gene ID" value="ENSCING00000024027.1"/>
</dbReference>
<dbReference type="PANTHER" id="PTHR46830">
    <property type="entry name" value="TRANSFERASE, PUTATIVE-RELATED"/>
    <property type="match status" value="1"/>
</dbReference>
<proteinExistence type="predicted"/>
<keyword evidence="3" id="KW-1185">Reference proteome</keyword>
<dbReference type="InParanoid" id="H2XQQ4"/>
<reference evidence="3" key="1">
    <citation type="journal article" date="2002" name="Science">
        <title>The draft genome of Ciona intestinalis: insights into chordate and vertebrate origins.</title>
        <authorList>
            <person name="Dehal P."/>
            <person name="Satou Y."/>
            <person name="Campbell R.K."/>
            <person name="Chapman J."/>
            <person name="Degnan B."/>
            <person name="De Tomaso A."/>
            <person name="Davidson B."/>
            <person name="Di Gregorio A."/>
            <person name="Gelpke M."/>
            <person name="Goodstein D.M."/>
            <person name="Harafuji N."/>
            <person name="Hastings K.E."/>
            <person name="Ho I."/>
            <person name="Hotta K."/>
            <person name="Huang W."/>
            <person name="Kawashima T."/>
            <person name="Lemaire P."/>
            <person name="Martinez D."/>
            <person name="Meinertzhagen I.A."/>
            <person name="Necula S."/>
            <person name="Nonaka M."/>
            <person name="Putnam N."/>
            <person name="Rash S."/>
            <person name="Saiga H."/>
            <person name="Satake M."/>
            <person name="Terry A."/>
            <person name="Yamada L."/>
            <person name="Wang H.G."/>
            <person name="Awazu S."/>
            <person name="Azumi K."/>
            <person name="Boore J."/>
            <person name="Branno M."/>
            <person name="Chin-Bow S."/>
            <person name="DeSantis R."/>
            <person name="Doyle S."/>
            <person name="Francino P."/>
            <person name="Keys D.N."/>
            <person name="Haga S."/>
            <person name="Hayashi H."/>
            <person name="Hino K."/>
            <person name="Imai K.S."/>
            <person name="Inaba K."/>
            <person name="Kano S."/>
            <person name="Kobayashi K."/>
            <person name="Kobayashi M."/>
            <person name="Lee B.I."/>
            <person name="Makabe K.W."/>
            <person name="Manohar C."/>
            <person name="Matassi G."/>
            <person name="Medina M."/>
            <person name="Mochizuki Y."/>
            <person name="Mount S."/>
            <person name="Morishita T."/>
            <person name="Miura S."/>
            <person name="Nakayama A."/>
            <person name="Nishizaka S."/>
            <person name="Nomoto H."/>
            <person name="Ohta F."/>
            <person name="Oishi K."/>
            <person name="Rigoutsos I."/>
            <person name="Sano M."/>
            <person name="Sasaki A."/>
            <person name="Sasakura Y."/>
            <person name="Shoguchi E."/>
            <person name="Shin-i T."/>
            <person name="Spagnuolo A."/>
            <person name="Stainier D."/>
            <person name="Suzuki M.M."/>
            <person name="Tassy O."/>
            <person name="Takatori N."/>
            <person name="Tokuoka M."/>
            <person name="Yagi K."/>
            <person name="Yoshizaki F."/>
            <person name="Wada S."/>
            <person name="Zhang C."/>
            <person name="Hyatt P.D."/>
            <person name="Larimer F."/>
            <person name="Detter C."/>
            <person name="Doggett N."/>
            <person name="Glavina T."/>
            <person name="Hawkins T."/>
            <person name="Richardson P."/>
            <person name="Lucas S."/>
            <person name="Kohara Y."/>
            <person name="Levine M."/>
            <person name="Satoh N."/>
            <person name="Rokhsar D.S."/>
        </authorList>
    </citation>
    <scope>NUCLEOTIDE SEQUENCE [LARGE SCALE GENOMIC DNA]</scope>
</reference>
<dbReference type="GeneTree" id="ENSGT00940000169238"/>